<evidence type="ECO:0000313" key="2">
    <source>
        <dbReference type="Proteomes" id="UP000054279"/>
    </source>
</evidence>
<dbReference type="AlphaFoldDB" id="A0A0C9V245"/>
<sequence>ESFARTLLYLNICLGNGAWRDRSTLSPPKDILHSRPSMASAVQFTIQGDSNAIHISALMAISRTPARIYIGSPTFILHSRLLISM</sequence>
<accession>A0A0C9V245</accession>
<name>A0A0C9V245_SPHS4</name>
<proteinExistence type="predicted"/>
<reference evidence="1 2" key="1">
    <citation type="submission" date="2014-06" db="EMBL/GenBank/DDBJ databases">
        <title>Evolutionary Origins and Diversification of the Mycorrhizal Mutualists.</title>
        <authorList>
            <consortium name="DOE Joint Genome Institute"/>
            <consortium name="Mycorrhizal Genomics Consortium"/>
            <person name="Kohler A."/>
            <person name="Kuo A."/>
            <person name="Nagy L.G."/>
            <person name="Floudas D."/>
            <person name="Copeland A."/>
            <person name="Barry K.W."/>
            <person name="Cichocki N."/>
            <person name="Veneault-Fourrey C."/>
            <person name="LaButti K."/>
            <person name="Lindquist E.A."/>
            <person name="Lipzen A."/>
            <person name="Lundell T."/>
            <person name="Morin E."/>
            <person name="Murat C."/>
            <person name="Riley R."/>
            <person name="Ohm R."/>
            <person name="Sun H."/>
            <person name="Tunlid A."/>
            <person name="Henrissat B."/>
            <person name="Grigoriev I.V."/>
            <person name="Hibbett D.S."/>
            <person name="Martin F."/>
        </authorList>
    </citation>
    <scope>NUCLEOTIDE SEQUENCE [LARGE SCALE GENOMIC DNA]</scope>
    <source>
        <strain evidence="1 2">SS14</strain>
    </source>
</reference>
<feature type="non-terminal residue" evidence="1">
    <location>
        <position position="1"/>
    </location>
</feature>
<dbReference type="EMBL" id="KN837239">
    <property type="protein sequence ID" value="KIJ31626.1"/>
    <property type="molecule type" value="Genomic_DNA"/>
</dbReference>
<dbReference type="Proteomes" id="UP000054279">
    <property type="component" value="Unassembled WGS sequence"/>
</dbReference>
<gene>
    <name evidence="1" type="ORF">M422DRAFT_36172</name>
</gene>
<keyword evidence="2" id="KW-1185">Reference proteome</keyword>
<dbReference type="HOGENOM" id="CLU_2518823_0_0_1"/>
<evidence type="ECO:0000313" key="1">
    <source>
        <dbReference type="EMBL" id="KIJ31626.1"/>
    </source>
</evidence>
<organism evidence="1 2">
    <name type="scientific">Sphaerobolus stellatus (strain SS14)</name>
    <dbReference type="NCBI Taxonomy" id="990650"/>
    <lineage>
        <taxon>Eukaryota</taxon>
        <taxon>Fungi</taxon>
        <taxon>Dikarya</taxon>
        <taxon>Basidiomycota</taxon>
        <taxon>Agaricomycotina</taxon>
        <taxon>Agaricomycetes</taxon>
        <taxon>Phallomycetidae</taxon>
        <taxon>Geastrales</taxon>
        <taxon>Sphaerobolaceae</taxon>
        <taxon>Sphaerobolus</taxon>
    </lineage>
</organism>
<protein>
    <submittedName>
        <fullName evidence="1">Uncharacterized protein</fullName>
    </submittedName>
</protein>